<feature type="transmembrane region" description="Helical" evidence="1">
    <location>
        <begin position="56"/>
        <end position="78"/>
    </location>
</feature>
<protein>
    <recommendedName>
        <fullName evidence="2">EamA domain-containing protein</fullName>
    </recommendedName>
</protein>
<organism evidence="3 4">
    <name type="scientific">Candidatus Daviesbacteria bacterium RIFCSPHIGHO2_01_FULL_41_23</name>
    <dbReference type="NCBI Taxonomy" id="1797764"/>
    <lineage>
        <taxon>Bacteria</taxon>
        <taxon>Candidatus Daviesiibacteriota</taxon>
    </lineage>
</organism>
<dbReference type="InterPro" id="IPR000620">
    <property type="entry name" value="EamA_dom"/>
</dbReference>
<dbReference type="InterPro" id="IPR037185">
    <property type="entry name" value="EmrE-like"/>
</dbReference>
<dbReference type="AlphaFoldDB" id="A0A1F5IR97"/>
<evidence type="ECO:0000259" key="2">
    <source>
        <dbReference type="Pfam" id="PF00892"/>
    </source>
</evidence>
<name>A0A1F5IR97_9BACT</name>
<comment type="caution">
    <text evidence="3">The sequence shown here is derived from an EMBL/GenBank/DDBJ whole genome shotgun (WGS) entry which is preliminary data.</text>
</comment>
<evidence type="ECO:0000256" key="1">
    <source>
        <dbReference type="SAM" id="Phobius"/>
    </source>
</evidence>
<keyword evidence="1" id="KW-0812">Transmembrane</keyword>
<feature type="transmembrane region" description="Helical" evidence="1">
    <location>
        <begin position="90"/>
        <end position="110"/>
    </location>
</feature>
<dbReference type="SUPFAM" id="SSF103481">
    <property type="entry name" value="Multidrug resistance efflux transporter EmrE"/>
    <property type="match status" value="2"/>
</dbReference>
<feature type="domain" description="EamA" evidence="2">
    <location>
        <begin position="151"/>
        <end position="287"/>
    </location>
</feature>
<feature type="domain" description="EamA" evidence="2">
    <location>
        <begin position="2"/>
        <end position="132"/>
    </location>
</feature>
<feature type="transmembrane region" description="Helical" evidence="1">
    <location>
        <begin position="184"/>
        <end position="202"/>
    </location>
</feature>
<dbReference type="Gene3D" id="1.10.3730.20">
    <property type="match status" value="1"/>
</dbReference>
<evidence type="ECO:0000313" key="4">
    <source>
        <dbReference type="Proteomes" id="UP000176336"/>
    </source>
</evidence>
<feature type="transmembrane region" description="Helical" evidence="1">
    <location>
        <begin position="31"/>
        <end position="50"/>
    </location>
</feature>
<sequence length="290" mass="32319">MWFWLALASAVLGAIEVILSKWALNKVSPALLSWSLFALTLPILIPLALLQGFPSFNVLFITGIIGSSLFFVFARTLFNGALRDSLVSQILPLTAFSGFFTYIFGLIILAETIRPIPVAGLFTVIIGSYVLNVDQVKENIFEPFKLLFKTRGALLLLLAILLGSITAIFDKIGVKNTFPENPTFVIFAEQLIQSVLMTGYLLKTEKKTWIPSLKQNFYLLFIISILFLAISFLILYAYKDGSVALILGVKRLQIFFILILGYIFLKDKPTKQSWFATAIMILGVLMIKSG</sequence>
<feature type="transmembrane region" description="Helical" evidence="1">
    <location>
        <begin position="217"/>
        <end position="238"/>
    </location>
</feature>
<dbReference type="GO" id="GO:0016020">
    <property type="term" value="C:membrane"/>
    <property type="evidence" value="ECO:0007669"/>
    <property type="project" value="InterPro"/>
</dbReference>
<gene>
    <name evidence="3" type="ORF">A2871_02835</name>
</gene>
<reference evidence="3 4" key="1">
    <citation type="journal article" date="2016" name="Nat. Commun.">
        <title>Thousands of microbial genomes shed light on interconnected biogeochemical processes in an aquifer system.</title>
        <authorList>
            <person name="Anantharaman K."/>
            <person name="Brown C.T."/>
            <person name="Hug L.A."/>
            <person name="Sharon I."/>
            <person name="Castelle C.J."/>
            <person name="Probst A.J."/>
            <person name="Thomas B.C."/>
            <person name="Singh A."/>
            <person name="Wilkins M.J."/>
            <person name="Karaoz U."/>
            <person name="Brodie E.L."/>
            <person name="Williams K.H."/>
            <person name="Hubbard S.S."/>
            <person name="Banfield J.F."/>
        </authorList>
    </citation>
    <scope>NUCLEOTIDE SEQUENCE [LARGE SCALE GENOMIC DNA]</scope>
</reference>
<proteinExistence type="predicted"/>
<feature type="transmembrane region" description="Helical" evidence="1">
    <location>
        <begin position="116"/>
        <end position="133"/>
    </location>
</feature>
<keyword evidence="1" id="KW-1133">Transmembrane helix</keyword>
<feature type="transmembrane region" description="Helical" evidence="1">
    <location>
        <begin position="153"/>
        <end position="172"/>
    </location>
</feature>
<evidence type="ECO:0000313" key="3">
    <source>
        <dbReference type="EMBL" id="OGE18901.1"/>
    </source>
</evidence>
<dbReference type="Pfam" id="PF00892">
    <property type="entry name" value="EamA"/>
    <property type="match status" value="2"/>
</dbReference>
<keyword evidence="1" id="KW-0472">Membrane</keyword>
<feature type="transmembrane region" description="Helical" evidence="1">
    <location>
        <begin position="6"/>
        <end position="24"/>
    </location>
</feature>
<feature type="transmembrane region" description="Helical" evidence="1">
    <location>
        <begin position="244"/>
        <end position="265"/>
    </location>
</feature>
<dbReference type="EMBL" id="MFCR01000008">
    <property type="protein sequence ID" value="OGE18901.1"/>
    <property type="molecule type" value="Genomic_DNA"/>
</dbReference>
<accession>A0A1F5IR97</accession>
<dbReference type="Proteomes" id="UP000176336">
    <property type="component" value="Unassembled WGS sequence"/>
</dbReference>